<feature type="transmembrane region" description="Helical" evidence="1">
    <location>
        <begin position="246"/>
        <end position="270"/>
    </location>
</feature>
<feature type="transmembrane region" description="Helical" evidence="1">
    <location>
        <begin position="45"/>
        <end position="67"/>
    </location>
</feature>
<evidence type="ECO:0000259" key="2">
    <source>
        <dbReference type="Pfam" id="PF02517"/>
    </source>
</evidence>
<dbReference type="EMBL" id="FNVN01000007">
    <property type="protein sequence ID" value="SEG71509.1"/>
    <property type="molecule type" value="Genomic_DNA"/>
</dbReference>
<keyword evidence="1" id="KW-1133">Transmembrane helix</keyword>
<dbReference type="OrthoDB" id="28575at2157"/>
<reference evidence="4 5" key="1">
    <citation type="submission" date="2016-10" db="EMBL/GenBank/DDBJ databases">
        <authorList>
            <person name="de Groot N.N."/>
        </authorList>
    </citation>
    <scope>NUCLEOTIDE SEQUENCE [LARGE SCALE GENOMIC DNA]</scope>
    <source>
        <strain evidence="4 5">CGMCC 1.10331</strain>
    </source>
</reference>
<dbReference type="EMBL" id="CP031314">
    <property type="protein sequence ID" value="QCC49531.1"/>
    <property type="molecule type" value="Genomic_DNA"/>
</dbReference>
<dbReference type="AlphaFoldDB" id="A0A1H6CER9"/>
<keyword evidence="3" id="KW-0614">Plasmid</keyword>
<geneLocation type="plasmid" evidence="3">
    <name>unnamed3</name>
</geneLocation>
<proteinExistence type="predicted"/>
<evidence type="ECO:0000313" key="5">
    <source>
        <dbReference type="Proteomes" id="UP000236740"/>
    </source>
</evidence>
<accession>A0A1H6CER9</accession>
<dbReference type="GO" id="GO:0004175">
    <property type="term" value="F:endopeptidase activity"/>
    <property type="evidence" value="ECO:0007669"/>
    <property type="project" value="UniProtKB-ARBA"/>
</dbReference>
<keyword evidence="3" id="KW-0378">Hydrolase</keyword>
<name>A0A1H6CER9_9EURY</name>
<gene>
    <name evidence="3" type="ORF">DV707_17490</name>
    <name evidence="4" type="ORF">SAMN04488133_3408</name>
</gene>
<keyword evidence="5" id="KW-1185">Reference proteome</keyword>
<feature type="transmembrane region" description="Helical" evidence="1">
    <location>
        <begin position="19"/>
        <end position="39"/>
    </location>
</feature>
<dbReference type="GO" id="GO:0080120">
    <property type="term" value="P:CAAX-box protein maturation"/>
    <property type="evidence" value="ECO:0007669"/>
    <property type="project" value="UniProtKB-ARBA"/>
</dbReference>
<dbReference type="KEGG" id="hlm:DV707_17490"/>
<evidence type="ECO:0000313" key="3">
    <source>
        <dbReference type="EMBL" id="QCC49531.1"/>
    </source>
</evidence>
<feature type="transmembrane region" description="Helical" evidence="1">
    <location>
        <begin position="88"/>
        <end position="112"/>
    </location>
</feature>
<organism evidence="4 5">
    <name type="scientific">Halobellus limi</name>
    <dbReference type="NCBI Taxonomy" id="699433"/>
    <lineage>
        <taxon>Archaea</taxon>
        <taxon>Methanobacteriati</taxon>
        <taxon>Methanobacteriota</taxon>
        <taxon>Stenosarchaea group</taxon>
        <taxon>Halobacteria</taxon>
        <taxon>Halobacteriales</taxon>
        <taxon>Haloferacaceae</taxon>
        <taxon>Halobellus</taxon>
    </lineage>
</organism>
<dbReference type="RefSeq" id="WP_103992952.1">
    <property type="nucleotide sequence ID" value="NZ_FNVN01000007.1"/>
</dbReference>
<keyword evidence="1" id="KW-0472">Membrane</keyword>
<feature type="transmembrane region" description="Helical" evidence="1">
    <location>
        <begin position="217"/>
        <end position="234"/>
    </location>
</feature>
<feature type="transmembrane region" description="Helical" evidence="1">
    <location>
        <begin position="162"/>
        <end position="186"/>
    </location>
</feature>
<evidence type="ECO:0000313" key="6">
    <source>
        <dbReference type="Proteomes" id="UP000296733"/>
    </source>
</evidence>
<dbReference type="GO" id="GO:0008237">
    <property type="term" value="F:metallopeptidase activity"/>
    <property type="evidence" value="ECO:0007669"/>
    <property type="project" value="UniProtKB-KW"/>
</dbReference>
<feature type="domain" description="CAAX prenyl protease 2/Lysostaphin resistance protein A-like" evidence="2">
    <location>
        <begin position="129"/>
        <end position="230"/>
    </location>
</feature>
<dbReference type="Proteomes" id="UP000236740">
    <property type="component" value="Unassembled WGS sequence"/>
</dbReference>
<dbReference type="PANTHER" id="PTHR35797">
    <property type="entry name" value="PROTEASE-RELATED"/>
    <property type="match status" value="1"/>
</dbReference>
<keyword evidence="4" id="KW-0645">Protease</keyword>
<protein>
    <submittedName>
        <fullName evidence="4">CAAX protease self-immunity</fullName>
    </submittedName>
    <submittedName>
        <fullName evidence="3">CPBP family intramembrane metalloprotease</fullName>
    </submittedName>
</protein>
<dbReference type="GO" id="GO:0006508">
    <property type="term" value="P:proteolysis"/>
    <property type="evidence" value="ECO:0007669"/>
    <property type="project" value="UniProtKB-KW"/>
</dbReference>
<dbReference type="PANTHER" id="PTHR35797:SF1">
    <property type="entry name" value="PROTEASE"/>
    <property type="match status" value="1"/>
</dbReference>
<evidence type="ECO:0000313" key="4">
    <source>
        <dbReference type="EMBL" id="SEG71509.1"/>
    </source>
</evidence>
<sequence>MPTHSYAVAVADWSPRATLLGYTTLTYAISWSLWGMWALSETGSTLTGTVLFVLGGLGPFGASAVLVRTADRSLKAWLRGIFEVRIALRYYALALVLPVALLLGATVVHMVFFDGVVTPDVLPVVIEYPLFLGFIILFGGGLEEPGWRGYLQPALQDAYSPLTSGLVVGVVWAGWHLPLVFIPGTIQHTLPLGLYLLQLVELSILLTWLTNRVDGSVLPAILLHAGANALLNYYPVGGVAGATTPLGLGLLVAALTVAVVALVITTGTSLGTDCPTR</sequence>
<dbReference type="InterPro" id="IPR042150">
    <property type="entry name" value="MmRce1-like"/>
</dbReference>
<dbReference type="Proteomes" id="UP000296733">
    <property type="component" value="Plasmid unnamed3"/>
</dbReference>
<keyword evidence="3" id="KW-0482">Metalloprotease</keyword>
<dbReference type="InterPro" id="IPR003675">
    <property type="entry name" value="Rce1/LyrA-like_dom"/>
</dbReference>
<evidence type="ECO:0000256" key="1">
    <source>
        <dbReference type="SAM" id="Phobius"/>
    </source>
</evidence>
<keyword evidence="1" id="KW-0812">Transmembrane</keyword>
<feature type="transmembrane region" description="Helical" evidence="1">
    <location>
        <begin position="124"/>
        <end position="142"/>
    </location>
</feature>
<reference evidence="3 6" key="2">
    <citation type="journal article" date="2019" name="Nat. Commun.">
        <title>A new type of DNA phosphorothioation-based antiviral system in archaea.</title>
        <authorList>
            <person name="Xiong L."/>
            <person name="Liu S."/>
            <person name="Chen S."/>
            <person name="Xiao Y."/>
            <person name="Zhu B."/>
            <person name="Gao Y."/>
            <person name="Zhang Y."/>
            <person name="Chen B."/>
            <person name="Luo J."/>
            <person name="Deng Z."/>
            <person name="Chen X."/>
            <person name="Wang L."/>
            <person name="Chen S."/>
        </authorList>
    </citation>
    <scope>NUCLEOTIDE SEQUENCE [LARGE SCALE GENOMIC DNA]</scope>
    <source>
        <strain evidence="3 6">CGMCC 1.10331</strain>
        <plasmid evidence="3 6">unnamed3</plasmid>
    </source>
</reference>
<dbReference type="Pfam" id="PF02517">
    <property type="entry name" value="Rce1-like"/>
    <property type="match status" value="1"/>
</dbReference>